<comment type="caution">
    <text evidence="2">The sequence shown here is derived from an EMBL/GenBank/DDBJ whole genome shotgun (WGS) entry which is preliminary data.</text>
</comment>
<sequence>MKDFKFLLMSIIFLALTVTTGLFYPKGTSLFTDMLVYGLAIIAMLCVVISAIFHLSNKDGEG</sequence>
<keyword evidence="1" id="KW-0472">Membrane</keyword>
<name>A0A0F9PSM2_9ZZZZ</name>
<keyword evidence="1" id="KW-0812">Transmembrane</keyword>
<accession>A0A0F9PSM2</accession>
<reference evidence="2" key="1">
    <citation type="journal article" date="2015" name="Nature">
        <title>Complex archaea that bridge the gap between prokaryotes and eukaryotes.</title>
        <authorList>
            <person name="Spang A."/>
            <person name="Saw J.H."/>
            <person name="Jorgensen S.L."/>
            <person name="Zaremba-Niedzwiedzka K."/>
            <person name="Martijn J."/>
            <person name="Lind A.E."/>
            <person name="van Eijk R."/>
            <person name="Schleper C."/>
            <person name="Guy L."/>
            <person name="Ettema T.J."/>
        </authorList>
    </citation>
    <scope>NUCLEOTIDE SEQUENCE</scope>
</reference>
<protein>
    <submittedName>
        <fullName evidence="2">Uncharacterized protein</fullName>
    </submittedName>
</protein>
<evidence type="ECO:0000256" key="1">
    <source>
        <dbReference type="SAM" id="Phobius"/>
    </source>
</evidence>
<dbReference type="AlphaFoldDB" id="A0A0F9PSM2"/>
<keyword evidence="1" id="KW-1133">Transmembrane helix</keyword>
<organism evidence="2">
    <name type="scientific">marine sediment metagenome</name>
    <dbReference type="NCBI Taxonomy" id="412755"/>
    <lineage>
        <taxon>unclassified sequences</taxon>
        <taxon>metagenomes</taxon>
        <taxon>ecological metagenomes</taxon>
    </lineage>
</organism>
<proteinExistence type="predicted"/>
<gene>
    <name evidence="2" type="ORF">LCGC14_0861780</name>
</gene>
<evidence type="ECO:0000313" key="2">
    <source>
        <dbReference type="EMBL" id="KKN27702.1"/>
    </source>
</evidence>
<dbReference type="EMBL" id="LAZR01002617">
    <property type="protein sequence ID" value="KKN27702.1"/>
    <property type="molecule type" value="Genomic_DNA"/>
</dbReference>
<feature type="transmembrane region" description="Helical" evidence="1">
    <location>
        <begin position="6"/>
        <end position="24"/>
    </location>
</feature>
<feature type="transmembrane region" description="Helical" evidence="1">
    <location>
        <begin position="36"/>
        <end position="56"/>
    </location>
</feature>